<comment type="caution">
    <text evidence="2">The sequence shown here is derived from an EMBL/GenBank/DDBJ whole genome shotgun (WGS) entry which is preliminary data.</text>
</comment>
<name>A0A2B7XS89_9EURO</name>
<feature type="compositionally biased region" description="Low complexity" evidence="1">
    <location>
        <begin position="102"/>
        <end position="143"/>
    </location>
</feature>
<feature type="region of interest" description="Disordered" evidence="1">
    <location>
        <begin position="1"/>
        <end position="304"/>
    </location>
</feature>
<feature type="compositionally biased region" description="Low complexity" evidence="1">
    <location>
        <begin position="352"/>
        <end position="373"/>
    </location>
</feature>
<feature type="compositionally biased region" description="Low complexity" evidence="1">
    <location>
        <begin position="270"/>
        <end position="303"/>
    </location>
</feature>
<feature type="compositionally biased region" description="Low complexity" evidence="1">
    <location>
        <begin position="395"/>
        <end position="415"/>
    </location>
</feature>
<dbReference type="Proteomes" id="UP000223968">
    <property type="component" value="Unassembled WGS sequence"/>
</dbReference>
<feature type="region of interest" description="Disordered" evidence="1">
    <location>
        <begin position="445"/>
        <end position="478"/>
    </location>
</feature>
<sequence length="696" mass="73806">MPLHVPGIPTRPNDTVERKRNGPAFKPFPHRITFREVSPPPSLGSSVSSVASSVSSRSVIRHPVRSSASSVSSSVARSAARTSTRCSPPVVSCHRPLAGEASVSSSVSRSVVSRSRPQASEASLSSVSVSSAGFSRSSARSAATPYSRDATRSPPPPRPSAPVPSSQYSTLSRPQRIASTRSGSPAASHSFTVPHYLPRQRPLASRPDAGDAPSRRSTRSPPPARPSAPIPSSQYSTLSRAQRIPSSRSGSPSVHDSYLVTRVIPRQRPARAPSSSSSSRSSRPASPEPAPASRSSSTSTSTSVFERKALATLARLDALEAAAASTSTSTSTRSDSAPSTRSFVDTKRSTADRSTASRSSSKASTSTSTRSDSFPSTRCFVETALATVKRSTADRSAGTRSAPPAARSSSGLSSSTRFSSFPSFGCFVSAARACVNRSSPAPLVVSASSSSSSVSVSSGSSSRSSRSARCQPQPSACSTVTRSQTPVVAPVSVCASAAPCAPSTSDRFNQAGKRLEAALETARHHHRERPQLFSDVEVDSTSTSSRNGFKDVLAQARAETRQNVKSRTVRFGGATVHEVERWIKPGVHTQRDPPSVVGKLSGWSVTPLDEPDKDGEDCKYTTYWGGIQGQLTHGHHAEKPCTRSFCAWNHLAVVRYGLLRLARRDPTLPHAVSSDTLFGEFNRIRAKKRRDGYFYL</sequence>
<feature type="compositionally biased region" description="Pro residues" evidence="1">
    <location>
        <begin position="220"/>
        <end position="229"/>
    </location>
</feature>
<keyword evidence="3" id="KW-1185">Reference proteome</keyword>
<organism evidence="2 3">
    <name type="scientific">Helicocarpus griseus UAMH5409</name>
    <dbReference type="NCBI Taxonomy" id="1447875"/>
    <lineage>
        <taxon>Eukaryota</taxon>
        <taxon>Fungi</taxon>
        <taxon>Dikarya</taxon>
        <taxon>Ascomycota</taxon>
        <taxon>Pezizomycotina</taxon>
        <taxon>Eurotiomycetes</taxon>
        <taxon>Eurotiomycetidae</taxon>
        <taxon>Onygenales</taxon>
        <taxon>Ajellomycetaceae</taxon>
        <taxon>Helicocarpus</taxon>
    </lineage>
</organism>
<feature type="compositionally biased region" description="Polar residues" evidence="1">
    <location>
        <begin position="234"/>
        <end position="254"/>
    </location>
</feature>
<feature type="region of interest" description="Disordered" evidence="1">
    <location>
        <begin position="323"/>
        <end position="374"/>
    </location>
</feature>
<feature type="compositionally biased region" description="Pro residues" evidence="1">
    <location>
        <begin position="153"/>
        <end position="162"/>
    </location>
</feature>
<feature type="compositionally biased region" description="Polar residues" evidence="1">
    <location>
        <begin position="167"/>
        <end position="191"/>
    </location>
</feature>
<feature type="compositionally biased region" description="Low complexity" evidence="1">
    <location>
        <begin position="445"/>
        <end position="469"/>
    </location>
</feature>
<feature type="compositionally biased region" description="Low complexity" evidence="1">
    <location>
        <begin position="323"/>
        <end position="342"/>
    </location>
</feature>
<dbReference type="OrthoDB" id="4188768at2759"/>
<accession>A0A2B7XS89</accession>
<gene>
    <name evidence="2" type="ORF">AJ79_04833</name>
</gene>
<feature type="compositionally biased region" description="Low complexity" evidence="1">
    <location>
        <begin position="65"/>
        <end position="85"/>
    </location>
</feature>
<dbReference type="EMBL" id="PDNB01000072">
    <property type="protein sequence ID" value="PGH11458.1"/>
    <property type="molecule type" value="Genomic_DNA"/>
</dbReference>
<evidence type="ECO:0000313" key="3">
    <source>
        <dbReference type="Proteomes" id="UP000223968"/>
    </source>
</evidence>
<evidence type="ECO:0000256" key="1">
    <source>
        <dbReference type="SAM" id="MobiDB-lite"/>
    </source>
</evidence>
<dbReference type="STRING" id="1447875.A0A2B7XS89"/>
<dbReference type="AlphaFoldDB" id="A0A2B7XS89"/>
<feature type="region of interest" description="Disordered" evidence="1">
    <location>
        <begin position="390"/>
        <end position="415"/>
    </location>
</feature>
<proteinExistence type="predicted"/>
<protein>
    <submittedName>
        <fullName evidence="2">Uncharacterized protein</fullName>
    </submittedName>
</protein>
<feature type="compositionally biased region" description="Low complexity" evidence="1">
    <location>
        <begin position="43"/>
        <end position="58"/>
    </location>
</feature>
<reference evidence="2 3" key="1">
    <citation type="submission" date="2017-10" db="EMBL/GenBank/DDBJ databases">
        <title>Comparative genomics in systemic dimorphic fungi from Ajellomycetaceae.</title>
        <authorList>
            <person name="Munoz J.F."/>
            <person name="Mcewen J.G."/>
            <person name="Clay O.K."/>
            <person name="Cuomo C.A."/>
        </authorList>
    </citation>
    <scope>NUCLEOTIDE SEQUENCE [LARGE SCALE GENOMIC DNA]</scope>
    <source>
        <strain evidence="2 3">UAMH5409</strain>
    </source>
</reference>
<evidence type="ECO:0000313" key="2">
    <source>
        <dbReference type="EMBL" id="PGH11458.1"/>
    </source>
</evidence>